<organism evidence="2">
    <name type="scientific">uncultured Caudovirales phage</name>
    <dbReference type="NCBI Taxonomy" id="2100421"/>
    <lineage>
        <taxon>Viruses</taxon>
        <taxon>Duplodnaviria</taxon>
        <taxon>Heunggongvirae</taxon>
        <taxon>Uroviricota</taxon>
        <taxon>Caudoviricetes</taxon>
        <taxon>Peduoviridae</taxon>
        <taxon>Maltschvirus</taxon>
        <taxon>Maltschvirus maltsch</taxon>
    </lineage>
</organism>
<dbReference type="EMBL" id="LR796366">
    <property type="protein sequence ID" value="CAB4139879.1"/>
    <property type="molecule type" value="Genomic_DNA"/>
</dbReference>
<dbReference type="EMBL" id="LR796647">
    <property type="protein sequence ID" value="CAB4156914.1"/>
    <property type="molecule type" value="Genomic_DNA"/>
</dbReference>
<evidence type="ECO:0000313" key="2">
    <source>
        <dbReference type="EMBL" id="CAB4139879.1"/>
    </source>
</evidence>
<name>A0A6J5M7V2_9CAUD</name>
<sequence length="268" mass="30113">MKIDNVNKIVYVRQSWLNDMAICPERARLGITRPEFRTGSDATIIGTAIHAGIESVLDGRSPDIDGMLEVVNNEYETLETTNYKKTNIDEAKIPEYLEAMSLAFYNDILPQVELGGKVEHYFKVPLGITVQDYAVWLEGTMDYIAPSGVIWDWKTSSRAYYIKDKQKSAIQPTVYGYAAQYEGLASGPITNFNYGVMVRNSPSKSQVASIIRTQGHYDWLKYFVRGAVGSCLKVGTDSEWFMNDSSTLCSSSWCSYWSICKGAFNTND</sequence>
<proteinExistence type="predicted"/>
<protein>
    <submittedName>
        <fullName evidence="2">PD-(D/E)XK nuclease superfamily</fullName>
    </submittedName>
</protein>
<feature type="domain" description="PD-(D/E)XK endonuclease-like" evidence="1">
    <location>
        <begin position="17"/>
        <end position="261"/>
    </location>
</feature>
<gene>
    <name evidence="2" type="ORF">UFOVP355_34</name>
    <name evidence="3" type="ORF">UFOVP677_34</name>
</gene>
<dbReference type="Pfam" id="PF12705">
    <property type="entry name" value="PDDEXK_1"/>
    <property type="match status" value="1"/>
</dbReference>
<reference evidence="2" key="1">
    <citation type="submission" date="2020-04" db="EMBL/GenBank/DDBJ databases">
        <authorList>
            <person name="Chiriac C."/>
            <person name="Salcher M."/>
            <person name="Ghai R."/>
            <person name="Kavagutti S V."/>
        </authorList>
    </citation>
    <scope>NUCLEOTIDE SEQUENCE</scope>
</reference>
<dbReference type="InterPro" id="IPR038726">
    <property type="entry name" value="PDDEXK_AddAB-type"/>
</dbReference>
<dbReference type="InterPro" id="IPR011604">
    <property type="entry name" value="PDDEXK-like_dom_sf"/>
</dbReference>
<dbReference type="Gene3D" id="3.90.320.10">
    <property type="match status" value="1"/>
</dbReference>
<accession>A0A6J5M7V2</accession>
<evidence type="ECO:0000313" key="3">
    <source>
        <dbReference type="EMBL" id="CAB4156914.1"/>
    </source>
</evidence>
<evidence type="ECO:0000259" key="1">
    <source>
        <dbReference type="Pfam" id="PF12705"/>
    </source>
</evidence>